<keyword evidence="2" id="KW-0732">Signal</keyword>
<feature type="transmembrane region" description="Helical" evidence="1">
    <location>
        <begin position="39"/>
        <end position="59"/>
    </location>
</feature>
<evidence type="ECO:0000256" key="2">
    <source>
        <dbReference type="SAM" id="SignalP"/>
    </source>
</evidence>
<dbReference type="SUPFAM" id="SSF57987">
    <property type="entry name" value="Inovirus (filamentous phage) major coat protein"/>
    <property type="match status" value="1"/>
</dbReference>
<dbReference type="Proteomes" id="UP001152766">
    <property type="component" value="Unassembled WGS sequence"/>
</dbReference>
<dbReference type="InterPro" id="IPR008020">
    <property type="entry name" value="G8P"/>
</dbReference>
<dbReference type="Pfam" id="PF05356">
    <property type="entry name" value="Phage_Coat_B"/>
    <property type="match status" value="1"/>
</dbReference>
<keyword evidence="1" id="KW-1133">Transmembrane helix</keyword>
<keyword evidence="1" id="KW-0472">Membrane</keyword>
<keyword evidence="4" id="KW-1185">Reference proteome</keyword>
<dbReference type="AlphaFoldDB" id="A0A9X4LDT8"/>
<sequence>MNKSIVRGLLAVGALVASAAASAAVTDITAQITATQTDALAVAGGLSTLALAVWGANYIRRKFFGR</sequence>
<evidence type="ECO:0000256" key="1">
    <source>
        <dbReference type="SAM" id="Phobius"/>
    </source>
</evidence>
<comment type="caution">
    <text evidence="3">The sequence shown here is derived from an EMBL/GenBank/DDBJ whole genome shotgun (WGS) entry which is preliminary data.</text>
</comment>
<evidence type="ECO:0008006" key="5">
    <source>
        <dbReference type="Google" id="ProtNLM"/>
    </source>
</evidence>
<reference evidence="3" key="1">
    <citation type="submission" date="2019-02" db="EMBL/GenBank/DDBJ databases">
        <title>Draft genome of the type strain Pelomonas aquatica CCUG 52575T.</title>
        <authorList>
            <person name="Gomila M."/>
            <person name="Lalucat J."/>
        </authorList>
    </citation>
    <scope>NUCLEOTIDE SEQUENCE</scope>
    <source>
        <strain evidence="3">CCUG 52575</strain>
    </source>
</reference>
<feature type="chain" id="PRO_5040766448" description="Methyltransferase" evidence="2">
    <location>
        <begin position="24"/>
        <end position="66"/>
    </location>
</feature>
<organism evidence="3 4">
    <name type="scientific">Pelomonas aquatica</name>
    <dbReference type="NCBI Taxonomy" id="431058"/>
    <lineage>
        <taxon>Bacteria</taxon>
        <taxon>Pseudomonadati</taxon>
        <taxon>Pseudomonadota</taxon>
        <taxon>Betaproteobacteria</taxon>
        <taxon>Burkholderiales</taxon>
        <taxon>Sphaerotilaceae</taxon>
        <taxon>Roseateles</taxon>
    </lineage>
</organism>
<dbReference type="RefSeq" id="WP_268147015.1">
    <property type="nucleotide sequence ID" value="NZ_JAPPUW010000002.1"/>
</dbReference>
<feature type="signal peptide" evidence="2">
    <location>
        <begin position="1"/>
        <end position="23"/>
    </location>
</feature>
<keyword evidence="1" id="KW-0812">Transmembrane</keyword>
<proteinExistence type="predicted"/>
<dbReference type="EMBL" id="SGUG01000003">
    <property type="protein sequence ID" value="MDG0861303.1"/>
    <property type="molecule type" value="Genomic_DNA"/>
</dbReference>
<gene>
    <name evidence="3" type="ORF">EXJ73_02290</name>
</gene>
<evidence type="ECO:0000313" key="3">
    <source>
        <dbReference type="EMBL" id="MDG0861303.1"/>
    </source>
</evidence>
<accession>A0A9X4LDT8</accession>
<protein>
    <recommendedName>
        <fullName evidence="5">Methyltransferase</fullName>
    </recommendedName>
</protein>
<name>A0A9X4LDT8_9BURK</name>
<evidence type="ECO:0000313" key="4">
    <source>
        <dbReference type="Proteomes" id="UP001152766"/>
    </source>
</evidence>